<organism evidence="2 3">
    <name type="scientific">Hyphomonas pacifica</name>
    <dbReference type="NCBI Taxonomy" id="1280941"/>
    <lineage>
        <taxon>Bacteria</taxon>
        <taxon>Pseudomonadati</taxon>
        <taxon>Pseudomonadota</taxon>
        <taxon>Alphaproteobacteria</taxon>
        <taxon>Hyphomonadales</taxon>
        <taxon>Hyphomonadaceae</taxon>
        <taxon>Hyphomonas</taxon>
    </lineage>
</organism>
<dbReference type="EMBL" id="AWFB01000045">
    <property type="protein sequence ID" value="RAN31646.1"/>
    <property type="molecule type" value="Genomic_DNA"/>
</dbReference>
<dbReference type="AlphaFoldDB" id="A0A8B2PL50"/>
<dbReference type="Proteomes" id="UP000249123">
    <property type="component" value="Unassembled WGS sequence"/>
</dbReference>
<dbReference type="Pfam" id="PF01935">
    <property type="entry name" value="DUF87"/>
    <property type="match status" value="1"/>
</dbReference>
<dbReference type="PANTHER" id="PTHR42957">
    <property type="entry name" value="HELICASE MJ1565-RELATED"/>
    <property type="match status" value="1"/>
</dbReference>
<dbReference type="InterPro" id="IPR008571">
    <property type="entry name" value="HerA-like"/>
</dbReference>
<sequence length="468" mass="51428">MGTGFLAAHLTSSDFQVRGEVLPLQESRSVEEITTEIAGAANCTIAGFVVEGSTISTVRFELCGDAVVHEGFAVFALLDGKRVYYQVVGAETGEESFDSNPLGKQIAIASQLGSFVDQSSFEKFPWIPPMNTPLFRQDIDFKSADGDVDEHYGFLVGKVPSTDIPVYGLIESMVDHHTAILGATGTGKTELALDVIRQALSEDTKVFCVDFTGEYKHRLKDCRPIFLGPSKEQADELDAKLFDVETGSYGAGTEKRALREEMDKLRGETKNKVAEFLESEENYFTIFELAEITNSAATLSLTELYLSAIMDWARKHRQARKILIVLEEAHTIVPESTGSGFDFGTQWIVSKIGQIALQGRKYGVGLLIITQRTALVSKTILSQCNTFLTHSLIDQTSLGFLTNVYSPDHCRLIPNLGKFEFIAYGKGILADNPIVLKRDFDPKIKAASDALRKELKKPAADEAATPEE</sequence>
<evidence type="ECO:0000313" key="2">
    <source>
        <dbReference type="EMBL" id="RAN31646.1"/>
    </source>
</evidence>
<comment type="caution">
    <text evidence="2">The sequence shown here is derived from an EMBL/GenBank/DDBJ whole genome shotgun (WGS) entry which is preliminary data.</text>
</comment>
<dbReference type="SUPFAM" id="SSF52540">
    <property type="entry name" value="P-loop containing nucleoside triphosphate hydrolases"/>
    <property type="match status" value="1"/>
</dbReference>
<proteinExistence type="predicted"/>
<evidence type="ECO:0000259" key="1">
    <source>
        <dbReference type="Pfam" id="PF01935"/>
    </source>
</evidence>
<dbReference type="InterPro" id="IPR027417">
    <property type="entry name" value="P-loop_NTPase"/>
</dbReference>
<accession>A0A8B2PL50</accession>
<name>A0A8B2PL50_9PROT</name>
<dbReference type="Gene3D" id="3.40.50.300">
    <property type="entry name" value="P-loop containing nucleotide triphosphate hydrolases"/>
    <property type="match status" value="2"/>
</dbReference>
<dbReference type="CDD" id="cd01127">
    <property type="entry name" value="TrwB_TraG_TraD_VirD4"/>
    <property type="match status" value="1"/>
</dbReference>
<reference evidence="2 3" key="1">
    <citation type="submission" date="2013-04" db="EMBL/GenBank/DDBJ databases">
        <title>Hyphomonas sp. T24B3 Genome Sequencing.</title>
        <authorList>
            <person name="Lai Q."/>
            <person name="Shao Z."/>
        </authorList>
    </citation>
    <scope>NUCLEOTIDE SEQUENCE [LARGE SCALE GENOMIC DNA]</scope>
    <source>
        <strain evidence="2 3">T24B3</strain>
    </source>
</reference>
<keyword evidence="3" id="KW-1185">Reference proteome</keyword>
<protein>
    <recommendedName>
        <fullName evidence="1">Helicase HerA central domain-containing protein</fullName>
    </recommendedName>
</protein>
<dbReference type="InterPro" id="IPR002789">
    <property type="entry name" value="HerA_central"/>
</dbReference>
<feature type="domain" description="Helicase HerA central" evidence="1">
    <location>
        <begin position="156"/>
        <end position="233"/>
    </location>
</feature>
<evidence type="ECO:0000313" key="3">
    <source>
        <dbReference type="Proteomes" id="UP000249123"/>
    </source>
</evidence>
<dbReference type="PANTHER" id="PTHR42957:SF1">
    <property type="entry name" value="HELICASE MJ1565-RELATED"/>
    <property type="match status" value="1"/>
</dbReference>
<gene>
    <name evidence="2" type="ORF">HY3_03480</name>
</gene>